<dbReference type="Proteomes" id="UP000470302">
    <property type="component" value="Unassembled WGS sequence"/>
</dbReference>
<dbReference type="AlphaFoldDB" id="A0A845G2T5"/>
<dbReference type="RefSeq" id="WP_161097227.1">
    <property type="nucleotide sequence ID" value="NZ_WWCW01000039.1"/>
</dbReference>
<dbReference type="SUPFAM" id="SSF50494">
    <property type="entry name" value="Trypsin-like serine proteases"/>
    <property type="match status" value="1"/>
</dbReference>
<dbReference type="InterPro" id="IPR047738">
    <property type="entry name" value="SAV_2336-like_N"/>
</dbReference>
<gene>
    <name evidence="2" type="ORF">GTP91_13295</name>
</gene>
<evidence type="ECO:0000256" key="1">
    <source>
        <dbReference type="SAM" id="MobiDB-lite"/>
    </source>
</evidence>
<organism evidence="2 3">
    <name type="scientific">Duganella vulcania</name>
    <dbReference type="NCBI Taxonomy" id="2692166"/>
    <lineage>
        <taxon>Bacteria</taxon>
        <taxon>Pseudomonadati</taxon>
        <taxon>Pseudomonadota</taxon>
        <taxon>Betaproteobacteria</taxon>
        <taxon>Burkholderiales</taxon>
        <taxon>Oxalobacteraceae</taxon>
        <taxon>Telluria group</taxon>
        <taxon>Duganella</taxon>
    </lineage>
</organism>
<accession>A0A845G2T5</accession>
<feature type="region of interest" description="Disordered" evidence="1">
    <location>
        <begin position="61"/>
        <end position="100"/>
    </location>
</feature>
<evidence type="ECO:0000313" key="3">
    <source>
        <dbReference type="Proteomes" id="UP000470302"/>
    </source>
</evidence>
<dbReference type="EMBL" id="WWCW01000039">
    <property type="protein sequence ID" value="MYM88151.1"/>
    <property type="molecule type" value="Genomic_DNA"/>
</dbReference>
<proteinExistence type="predicted"/>
<feature type="compositionally biased region" description="Basic and acidic residues" evidence="1">
    <location>
        <begin position="67"/>
        <end position="76"/>
    </location>
</feature>
<reference evidence="2 3" key="1">
    <citation type="submission" date="2020-01" db="EMBL/GenBank/DDBJ databases">
        <title>Novel species isolated from a subtropical stream in China.</title>
        <authorList>
            <person name="Lu H."/>
        </authorList>
    </citation>
    <scope>NUCLEOTIDE SEQUENCE [LARGE SCALE GENOMIC DNA]</scope>
    <source>
        <strain evidence="2 3">FT82W</strain>
    </source>
</reference>
<evidence type="ECO:0000313" key="2">
    <source>
        <dbReference type="EMBL" id="MYM88151.1"/>
    </source>
</evidence>
<evidence type="ECO:0008006" key="4">
    <source>
        <dbReference type="Google" id="ProtNLM"/>
    </source>
</evidence>
<name>A0A845G2T5_9BURK</name>
<dbReference type="InterPro" id="IPR009003">
    <property type="entry name" value="Peptidase_S1_PA"/>
</dbReference>
<sequence>MVSSLKLAKAMRLLGVNAEAVDAEALADAIWLARVLPSSAPHAEPAATSAETATPVVRAGAATADARAQRGREVPRLQRSSATPERIGLHAPQAVPGGQDGMSARSVMVRGASALPQARQLERALRPFMRRHTSRRVKELDPELTADASAERQNVTPVFRYASERRFDVALLVDDNDGMRVWDDTVQELRRMLARHGAFRQVRLWTHTVRSGSLVLSSPHGLRSHARVVADPEGRRLCLFLTTGTSPEWQRAPLIEFIDKLGAHAPTAIIQMLPKHLWAYTALGDVSSEVRSSTAGEPGKRLQRRHPIWGTVEAGKDAKAVPVLNLDSADVGAWARFVMTNRRRAHRAIELAVNPSTGNGGPALAPSPQQRLSTFRSIASAQAYGLLRLLAEAPVSLPVMWLMLQAIGAEQSPAPLAEVMLSGLIMRTTAAGAAAKSEDVWYEFLPGVREALMQSMSSAEADAAATALEPVRNRIRALVEAAGGPPGRDFRALVLDPAGTERLPPFAKSFIDVSRKIYALRDRWLMDGVAEERSAAAPDVELEVLRHFSYGRQLGYLNDAVLFIARKLSGNRGVALETLKELNRSIGRIKRELGNTSDAKIEEQITRQFGYAHQLAVVIDALVEATEASTVKVARNVSSRLLRLSMKDPLPVLFNVLYREVSVLALHAKLADAGEVVRLTHMMRSILDIRGEYAARYGTPKPKAASRKFLSAIQVRFAVTQNQTLDHGEYVRGVLLVLISATQRNWLVATSTSIFLLGDDGVSGDHVLVLTQLPLHAALPMRAIHDSEGATFNFPIEGREKWAYSPELFESPEDLEFGMARLVFSATGESSHLMGRRHSVLRCGELISTPAINPAHTSLNKATGGCFVRLSGGGTALLTARHLFGELEHIASSAPVLMEWEGYGPHPGGRLLRSVPLKPSPKGAALDHPEVIFNEVDAALVDIDSHFFPMQVFAPQWPVPGPLGTATARLGDRVFKIGPATGLTYGTVTAVRQRVGPIMYINGQELWYKNLFLIEAEGGQFLGDGESGSIVIREDGMVLGLAFASRGSLVYACSIRRVLQRLKCTLL</sequence>
<dbReference type="NCBIfam" id="NF041121">
    <property type="entry name" value="SAV_2336_NTERM"/>
    <property type="match status" value="1"/>
</dbReference>
<comment type="caution">
    <text evidence="2">The sequence shown here is derived from an EMBL/GenBank/DDBJ whole genome shotgun (WGS) entry which is preliminary data.</text>
</comment>
<protein>
    <recommendedName>
        <fullName evidence="4">Trypsin-like peptidase domain-containing protein</fullName>
    </recommendedName>
</protein>